<gene>
    <name evidence="9" type="ORF">A3C20_04995</name>
</gene>
<keyword evidence="4 5" id="KW-0413">Isomerase</keyword>
<dbReference type="EMBL" id="MFLL01000019">
    <property type="protein sequence ID" value="OGG69107.1"/>
    <property type="molecule type" value="Genomic_DNA"/>
</dbReference>
<reference evidence="9 10" key="1">
    <citation type="journal article" date="2016" name="Nat. Commun.">
        <title>Thousands of microbial genomes shed light on interconnected biogeochemical processes in an aquifer system.</title>
        <authorList>
            <person name="Anantharaman K."/>
            <person name="Brown C.T."/>
            <person name="Hug L.A."/>
            <person name="Sharon I."/>
            <person name="Castelle C.J."/>
            <person name="Probst A.J."/>
            <person name="Thomas B.C."/>
            <person name="Singh A."/>
            <person name="Wilkins M.J."/>
            <person name="Karaoz U."/>
            <person name="Brodie E.L."/>
            <person name="Williams K.H."/>
            <person name="Hubbard S.S."/>
            <person name="Banfield J.F."/>
        </authorList>
    </citation>
    <scope>NUCLEOTIDE SEQUENCE [LARGE SCALE GENOMIC DNA]</scope>
</reference>
<evidence type="ECO:0000256" key="5">
    <source>
        <dbReference type="PROSITE-ProRule" id="PRU00277"/>
    </source>
</evidence>
<evidence type="ECO:0000313" key="10">
    <source>
        <dbReference type="Proteomes" id="UP000176914"/>
    </source>
</evidence>
<protein>
    <recommendedName>
        <fullName evidence="6">Peptidyl-prolyl cis-trans isomerase</fullName>
        <ecNumber evidence="6">5.2.1.8</ecNumber>
    </recommendedName>
</protein>
<dbReference type="Gene3D" id="3.10.50.40">
    <property type="match status" value="1"/>
</dbReference>
<comment type="similarity">
    <text evidence="2 6">Belongs to the FKBP-type PPIase family.</text>
</comment>
<evidence type="ECO:0000256" key="2">
    <source>
        <dbReference type="ARBA" id="ARBA00006577"/>
    </source>
</evidence>
<dbReference type="GO" id="GO:0003755">
    <property type="term" value="F:peptidyl-prolyl cis-trans isomerase activity"/>
    <property type="evidence" value="ECO:0007669"/>
    <property type="project" value="UniProtKB-UniRule"/>
</dbReference>
<evidence type="ECO:0000259" key="8">
    <source>
        <dbReference type="PROSITE" id="PS50059"/>
    </source>
</evidence>
<dbReference type="PANTHER" id="PTHR43811:SF19">
    <property type="entry name" value="39 KDA FK506-BINDING NUCLEAR PROTEIN"/>
    <property type="match status" value="1"/>
</dbReference>
<dbReference type="PROSITE" id="PS50059">
    <property type="entry name" value="FKBP_PPIASE"/>
    <property type="match status" value="1"/>
</dbReference>
<sequence length="172" mass="17401">MSTKNIVIWVVVLLVVIIGGYFVYTSMVATPAPDAVAAEQQGAAATDAQVQAQEIAVGTGATAQPGDSVSVLYVGQLQDGTVFDSSAAHGNQPLVFVLGAQGLIPGFQIGVNGMKEGGERLLAIPPSLGYGAQDVKDADGKVIIPANSTIIFDVKLVKVTPAAAAPAPSTAQ</sequence>
<evidence type="ECO:0000256" key="3">
    <source>
        <dbReference type="ARBA" id="ARBA00023110"/>
    </source>
</evidence>
<comment type="caution">
    <text evidence="9">The sequence shown here is derived from an EMBL/GenBank/DDBJ whole genome shotgun (WGS) entry which is preliminary data.</text>
</comment>
<keyword evidence="7" id="KW-1133">Transmembrane helix</keyword>
<dbReference type="SUPFAM" id="SSF54534">
    <property type="entry name" value="FKBP-like"/>
    <property type="match status" value="1"/>
</dbReference>
<dbReference type="AlphaFoldDB" id="A0A1F6E697"/>
<name>A0A1F6E697_9BACT</name>
<evidence type="ECO:0000256" key="7">
    <source>
        <dbReference type="SAM" id="Phobius"/>
    </source>
</evidence>
<evidence type="ECO:0000256" key="6">
    <source>
        <dbReference type="RuleBase" id="RU003915"/>
    </source>
</evidence>
<proteinExistence type="inferred from homology"/>
<accession>A0A1F6E697</accession>
<organism evidence="9 10">
    <name type="scientific">Candidatus Kaiserbacteria bacterium RIFCSPHIGHO2_02_FULL_55_25</name>
    <dbReference type="NCBI Taxonomy" id="1798498"/>
    <lineage>
        <taxon>Bacteria</taxon>
        <taxon>Candidatus Kaiseribacteriota</taxon>
    </lineage>
</organism>
<dbReference type="Proteomes" id="UP000176914">
    <property type="component" value="Unassembled WGS sequence"/>
</dbReference>
<dbReference type="Pfam" id="PF00254">
    <property type="entry name" value="FKBP_C"/>
    <property type="match status" value="1"/>
</dbReference>
<dbReference type="InterPro" id="IPR046357">
    <property type="entry name" value="PPIase_dom_sf"/>
</dbReference>
<dbReference type="InterPro" id="IPR001179">
    <property type="entry name" value="PPIase_FKBP_dom"/>
</dbReference>
<evidence type="ECO:0000313" key="9">
    <source>
        <dbReference type="EMBL" id="OGG69107.1"/>
    </source>
</evidence>
<comment type="catalytic activity">
    <reaction evidence="1 5 6">
        <text>[protein]-peptidylproline (omega=180) = [protein]-peptidylproline (omega=0)</text>
        <dbReference type="Rhea" id="RHEA:16237"/>
        <dbReference type="Rhea" id="RHEA-COMP:10747"/>
        <dbReference type="Rhea" id="RHEA-COMP:10748"/>
        <dbReference type="ChEBI" id="CHEBI:83833"/>
        <dbReference type="ChEBI" id="CHEBI:83834"/>
        <dbReference type="EC" id="5.2.1.8"/>
    </reaction>
</comment>
<dbReference type="PANTHER" id="PTHR43811">
    <property type="entry name" value="FKBP-TYPE PEPTIDYL-PROLYL CIS-TRANS ISOMERASE FKPA"/>
    <property type="match status" value="1"/>
</dbReference>
<keyword evidence="7" id="KW-0472">Membrane</keyword>
<feature type="domain" description="PPIase FKBP-type" evidence="8">
    <location>
        <begin position="66"/>
        <end position="160"/>
    </location>
</feature>
<dbReference type="EC" id="5.2.1.8" evidence="6"/>
<feature type="transmembrane region" description="Helical" evidence="7">
    <location>
        <begin position="6"/>
        <end position="24"/>
    </location>
</feature>
<evidence type="ECO:0000256" key="1">
    <source>
        <dbReference type="ARBA" id="ARBA00000971"/>
    </source>
</evidence>
<keyword evidence="7" id="KW-0812">Transmembrane</keyword>
<evidence type="ECO:0000256" key="4">
    <source>
        <dbReference type="ARBA" id="ARBA00023235"/>
    </source>
</evidence>
<keyword evidence="3 5" id="KW-0697">Rotamase</keyword>